<evidence type="ECO:0000256" key="1">
    <source>
        <dbReference type="SAM" id="Coils"/>
    </source>
</evidence>
<organism evidence="2 3">
    <name type="scientific">Athelia psychrophila</name>
    <dbReference type="NCBI Taxonomy" id="1759441"/>
    <lineage>
        <taxon>Eukaryota</taxon>
        <taxon>Fungi</taxon>
        <taxon>Dikarya</taxon>
        <taxon>Basidiomycota</taxon>
        <taxon>Agaricomycotina</taxon>
        <taxon>Agaricomycetes</taxon>
        <taxon>Agaricomycetidae</taxon>
        <taxon>Atheliales</taxon>
        <taxon>Atheliaceae</taxon>
        <taxon>Athelia</taxon>
    </lineage>
</organism>
<protein>
    <submittedName>
        <fullName evidence="2">Uncharacterized protein</fullName>
    </submittedName>
</protein>
<name>A0A166VFK3_9AGAM</name>
<keyword evidence="3" id="KW-1185">Reference proteome</keyword>
<dbReference type="AlphaFoldDB" id="A0A166VFK3"/>
<gene>
    <name evidence="2" type="ORF">FIBSPDRAFT_774645</name>
</gene>
<dbReference type="OrthoDB" id="2656987at2759"/>
<evidence type="ECO:0000313" key="2">
    <source>
        <dbReference type="EMBL" id="KZP32672.1"/>
    </source>
</evidence>
<dbReference type="STRING" id="436010.A0A166VFK3"/>
<evidence type="ECO:0000313" key="3">
    <source>
        <dbReference type="Proteomes" id="UP000076532"/>
    </source>
</evidence>
<sequence>MEHQKVNYEREVLDVTPETQYMKEQELERKRWKKTLEAGWDAMWAEEREKEKKKWAELEEEMDNLRQHLLEVEENALDMADWVVSGDTPTLDRITIRQLIDKAQGNLAVQAGLTDGNRGGASRAWKDALGPSLELPERLEKARSLLRSPNIQLDSRTTKFLSSTEGMKLVAEAHSSIFRSRGDETAPVAADVSHAPFADPVSKYNFSTATPDGSQAMAGLIHSAE</sequence>
<keyword evidence="1" id="KW-0175">Coiled coil</keyword>
<accession>A0A166VFK3</accession>
<dbReference type="EMBL" id="KV417485">
    <property type="protein sequence ID" value="KZP32672.1"/>
    <property type="molecule type" value="Genomic_DNA"/>
</dbReference>
<dbReference type="Proteomes" id="UP000076532">
    <property type="component" value="Unassembled WGS sequence"/>
</dbReference>
<reference evidence="2 3" key="1">
    <citation type="journal article" date="2016" name="Mol. Biol. Evol.">
        <title>Comparative Genomics of Early-Diverging Mushroom-Forming Fungi Provides Insights into the Origins of Lignocellulose Decay Capabilities.</title>
        <authorList>
            <person name="Nagy L.G."/>
            <person name="Riley R."/>
            <person name="Tritt A."/>
            <person name="Adam C."/>
            <person name="Daum C."/>
            <person name="Floudas D."/>
            <person name="Sun H."/>
            <person name="Yadav J.S."/>
            <person name="Pangilinan J."/>
            <person name="Larsson K.H."/>
            <person name="Matsuura K."/>
            <person name="Barry K."/>
            <person name="Labutti K."/>
            <person name="Kuo R."/>
            <person name="Ohm R.A."/>
            <person name="Bhattacharya S.S."/>
            <person name="Shirouzu T."/>
            <person name="Yoshinaga Y."/>
            <person name="Martin F.M."/>
            <person name="Grigoriev I.V."/>
            <person name="Hibbett D.S."/>
        </authorList>
    </citation>
    <scope>NUCLEOTIDE SEQUENCE [LARGE SCALE GENOMIC DNA]</scope>
    <source>
        <strain evidence="2 3">CBS 109695</strain>
    </source>
</reference>
<proteinExistence type="predicted"/>
<feature type="coiled-coil region" evidence="1">
    <location>
        <begin position="48"/>
        <end position="75"/>
    </location>
</feature>